<dbReference type="AlphaFoldDB" id="A0A2T6ZNP4"/>
<organism evidence="2 3">
    <name type="scientific">Tuber borchii</name>
    <name type="common">White truffle</name>
    <dbReference type="NCBI Taxonomy" id="42251"/>
    <lineage>
        <taxon>Eukaryota</taxon>
        <taxon>Fungi</taxon>
        <taxon>Dikarya</taxon>
        <taxon>Ascomycota</taxon>
        <taxon>Pezizomycotina</taxon>
        <taxon>Pezizomycetes</taxon>
        <taxon>Pezizales</taxon>
        <taxon>Tuberaceae</taxon>
        <taxon>Tuber</taxon>
    </lineage>
</organism>
<reference evidence="2 3" key="1">
    <citation type="submission" date="2017-04" db="EMBL/GenBank/DDBJ databases">
        <title>Draft genome sequence of Tuber borchii Vittad., a whitish edible truffle.</title>
        <authorList>
            <consortium name="DOE Joint Genome Institute"/>
            <person name="Murat C."/>
            <person name="Kuo A."/>
            <person name="Barry K.W."/>
            <person name="Clum A."/>
            <person name="Dockter R.B."/>
            <person name="Fauchery L."/>
            <person name="Iotti M."/>
            <person name="Kohler A."/>
            <person name="Labutti K."/>
            <person name="Lindquist E.A."/>
            <person name="Lipzen A."/>
            <person name="Ohm R.A."/>
            <person name="Wang M."/>
            <person name="Grigoriev I.V."/>
            <person name="Zambonelli A."/>
            <person name="Martin F.M."/>
        </authorList>
    </citation>
    <scope>NUCLEOTIDE SEQUENCE [LARGE SCALE GENOMIC DNA]</scope>
    <source>
        <strain evidence="2 3">Tbo3840</strain>
    </source>
</reference>
<evidence type="ECO:0000256" key="1">
    <source>
        <dbReference type="SAM" id="MobiDB-lite"/>
    </source>
</evidence>
<evidence type="ECO:0000313" key="3">
    <source>
        <dbReference type="Proteomes" id="UP000244722"/>
    </source>
</evidence>
<name>A0A2T6ZNP4_TUBBO</name>
<evidence type="ECO:0000313" key="2">
    <source>
        <dbReference type="EMBL" id="PUU77085.1"/>
    </source>
</evidence>
<feature type="region of interest" description="Disordered" evidence="1">
    <location>
        <begin position="1"/>
        <end position="60"/>
    </location>
</feature>
<dbReference type="EMBL" id="NESQ01000164">
    <property type="protein sequence ID" value="PUU77085.1"/>
    <property type="molecule type" value="Genomic_DNA"/>
</dbReference>
<keyword evidence="3" id="KW-1185">Reference proteome</keyword>
<comment type="caution">
    <text evidence="2">The sequence shown here is derived from an EMBL/GenBank/DDBJ whole genome shotgun (WGS) entry which is preliminary data.</text>
</comment>
<proteinExistence type="predicted"/>
<feature type="compositionally biased region" description="Basic and acidic residues" evidence="1">
    <location>
        <begin position="19"/>
        <end position="28"/>
    </location>
</feature>
<gene>
    <name evidence="2" type="ORF">B9Z19DRAFT_198080</name>
</gene>
<accession>A0A2T6ZNP4</accession>
<dbReference type="Proteomes" id="UP000244722">
    <property type="component" value="Unassembled WGS sequence"/>
</dbReference>
<sequence length="161" mass="17763">MQSSPITYRARPSPVGPARHPELPGELRHLRHLQGPPVRPGQSYGRTPRYPSVPGALPGTAVRPVRTRRRTDWTLGFTDLNPMREERIVITAGMAGFGGVRGALTVFATGQSVRPEPGRGRTAFCRPVRSFSQVARQVKIEDEDGQYFVVPSGHFVNLPDK</sequence>
<protein>
    <submittedName>
        <fullName evidence="2">Uncharacterized protein</fullName>
    </submittedName>
</protein>